<dbReference type="GO" id="GO:0003723">
    <property type="term" value="F:RNA binding"/>
    <property type="evidence" value="ECO:0007669"/>
    <property type="project" value="UniProtKB-UniRule"/>
</dbReference>
<dbReference type="InterPro" id="IPR012677">
    <property type="entry name" value="Nucleotide-bd_a/b_plait_sf"/>
</dbReference>
<proteinExistence type="predicted"/>
<feature type="zinc finger region" description="C3H1-type" evidence="6">
    <location>
        <begin position="269"/>
        <end position="297"/>
    </location>
</feature>
<organism evidence="11 12">
    <name type="scientific">Pyrenophora seminiperda CCB06</name>
    <dbReference type="NCBI Taxonomy" id="1302712"/>
    <lineage>
        <taxon>Eukaryota</taxon>
        <taxon>Fungi</taxon>
        <taxon>Dikarya</taxon>
        <taxon>Ascomycota</taxon>
        <taxon>Pezizomycotina</taxon>
        <taxon>Dothideomycetes</taxon>
        <taxon>Pleosporomycetidae</taxon>
        <taxon>Pleosporales</taxon>
        <taxon>Pleosporineae</taxon>
        <taxon>Pleosporaceae</taxon>
        <taxon>Pyrenophora</taxon>
    </lineage>
</organism>
<evidence type="ECO:0000256" key="7">
    <source>
        <dbReference type="SAM" id="Coils"/>
    </source>
</evidence>
<evidence type="ECO:0000259" key="9">
    <source>
        <dbReference type="PROSITE" id="PS50102"/>
    </source>
</evidence>
<dbReference type="CDD" id="cd12257">
    <property type="entry name" value="RRM1_RBM26_like"/>
    <property type="match status" value="1"/>
</dbReference>
<feature type="region of interest" description="Disordered" evidence="8">
    <location>
        <begin position="123"/>
        <end position="207"/>
    </location>
</feature>
<keyword evidence="12" id="KW-1185">Reference proteome</keyword>
<feature type="coiled-coil region" evidence="7">
    <location>
        <begin position="446"/>
        <end position="496"/>
    </location>
</feature>
<evidence type="ECO:0000256" key="1">
    <source>
        <dbReference type="ARBA" id="ARBA00022723"/>
    </source>
</evidence>
<feature type="compositionally biased region" description="Acidic residues" evidence="8">
    <location>
        <begin position="705"/>
        <end position="717"/>
    </location>
</feature>
<feature type="domain" description="C3H1-type" evidence="10">
    <location>
        <begin position="269"/>
        <end position="297"/>
    </location>
</feature>
<dbReference type="Proteomes" id="UP000265663">
    <property type="component" value="Unassembled WGS sequence"/>
</dbReference>
<dbReference type="AlphaFoldDB" id="A0A3M7MBK5"/>
<accession>A0A3M7MBK5</accession>
<dbReference type="GO" id="GO:0008270">
    <property type="term" value="F:zinc ion binding"/>
    <property type="evidence" value="ECO:0007669"/>
    <property type="project" value="UniProtKB-KW"/>
</dbReference>
<dbReference type="PROSITE" id="PS50102">
    <property type="entry name" value="RRM"/>
    <property type="match status" value="1"/>
</dbReference>
<dbReference type="Pfam" id="PF00076">
    <property type="entry name" value="RRM_1"/>
    <property type="match status" value="1"/>
</dbReference>
<dbReference type="InterPro" id="IPR000504">
    <property type="entry name" value="RRM_dom"/>
</dbReference>
<keyword evidence="3 6" id="KW-0862">Zinc</keyword>
<dbReference type="OrthoDB" id="443401at2759"/>
<evidence type="ECO:0000256" key="5">
    <source>
        <dbReference type="PROSITE-ProRule" id="PRU00176"/>
    </source>
</evidence>
<feature type="compositionally biased region" description="Polar residues" evidence="8">
    <location>
        <begin position="145"/>
        <end position="154"/>
    </location>
</feature>
<dbReference type="GO" id="GO:0005634">
    <property type="term" value="C:nucleus"/>
    <property type="evidence" value="ECO:0007669"/>
    <property type="project" value="TreeGrafter"/>
</dbReference>
<evidence type="ECO:0000256" key="2">
    <source>
        <dbReference type="ARBA" id="ARBA00022771"/>
    </source>
</evidence>
<dbReference type="InterPro" id="IPR000571">
    <property type="entry name" value="Znf_CCCH"/>
</dbReference>
<evidence type="ECO:0000256" key="4">
    <source>
        <dbReference type="ARBA" id="ARBA00022884"/>
    </source>
</evidence>
<dbReference type="PANTHER" id="PTHR14398">
    <property type="entry name" value="RNA RECOGNITION RRM/RNP DOMAIN"/>
    <property type="match status" value="1"/>
</dbReference>
<evidence type="ECO:0000256" key="3">
    <source>
        <dbReference type="ARBA" id="ARBA00022833"/>
    </source>
</evidence>
<evidence type="ECO:0000313" key="12">
    <source>
        <dbReference type="Proteomes" id="UP000265663"/>
    </source>
</evidence>
<reference evidence="11 12" key="1">
    <citation type="journal article" date="2014" name="PLoS ONE">
        <title>De novo Genome Assembly of the Fungal Plant Pathogen Pyrenophora semeniperda.</title>
        <authorList>
            <person name="Soliai M.M."/>
            <person name="Meyer S.E."/>
            <person name="Udall J.A."/>
            <person name="Elzinga D.E."/>
            <person name="Hermansen R.A."/>
            <person name="Bodily P.M."/>
            <person name="Hart A.A."/>
            <person name="Coleman C.E."/>
        </authorList>
    </citation>
    <scope>NUCLEOTIDE SEQUENCE [LARGE SCALE GENOMIC DNA]</scope>
    <source>
        <strain evidence="11 12">CCB06</strain>
        <tissue evidence="11">Mycelium</tissue>
    </source>
</reference>
<dbReference type="InterPro" id="IPR045137">
    <property type="entry name" value="RBM26/27"/>
</dbReference>
<evidence type="ECO:0000256" key="8">
    <source>
        <dbReference type="SAM" id="MobiDB-lite"/>
    </source>
</evidence>
<feature type="region of interest" description="Disordered" evidence="8">
    <location>
        <begin position="316"/>
        <end position="352"/>
    </location>
</feature>
<dbReference type="SMART" id="SM00360">
    <property type="entry name" value="RRM"/>
    <property type="match status" value="1"/>
</dbReference>
<feature type="compositionally biased region" description="Basic and acidic residues" evidence="8">
    <location>
        <begin position="160"/>
        <end position="176"/>
    </location>
</feature>
<dbReference type="PANTHER" id="PTHR14398:SF0">
    <property type="entry name" value="ZINC FINGER PROTEIN SWM"/>
    <property type="match status" value="1"/>
</dbReference>
<feature type="region of interest" description="Disordered" evidence="8">
    <location>
        <begin position="655"/>
        <end position="717"/>
    </location>
</feature>
<protein>
    <submittedName>
        <fullName evidence="11">Ccch zinc finger and rrm domain-containing</fullName>
    </submittedName>
</protein>
<dbReference type="SUPFAM" id="SSF54928">
    <property type="entry name" value="RNA-binding domain, RBD"/>
    <property type="match status" value="1"/>
</dbReference>
<dbReference type="PROSITE" id="PS50103">
    <property type="entry name" value="ZF_C3H1"/>
    <property type="match status" value="1"/>
</dbReference>
<feature type="compositionally biased region" description="Acidic residues" evidence="8">
    <location>
        <begin position="670"/>
        <end position="679"/>
    </location>
</feature>
<keyword evidence="4 5" id="KW-0694">RNA-binding</keyword>
<dbReference type="SUPFAM" id="SSF90229">
    <property type="entry name" value="CCCH zinc finger"/>
    <property type="match status" value="1"/>
</dbReference>
<feature type="compositionally biased region" description="Basic residues" evidence="8">
    <location>
        <begin position="326"/>
        <end position="339"/>
    </location>
</feature>
<dbReference type="InterPro" id="IPR035979">
    <property type="entry name" value="RBD_domain_sf"/>
</dbReference>
<keyword evidence="2 6" id="KW-0863">Zinc-finger</keyword>
<gene>
    <name evidence="11" type="ORF">GMOD_00009282</name>
</gene>
<keyword evidence="1 6" id="KW-0479">Metal-binding</keyword>
<dbReference type="InterPro" id="IPR036855">
    <property type="entry name" value="Znf_CCCH_sf"/>
</dbReference>
<keyword evidence="7" id="KW-0175">Coiled coil</keyword>
<name>A0A3M7MBK5_9PLEO</name>
<evidence type="ECO:0000256" key="6">
    <source>
        <dbReference type="PROSITE-ProRule" id="PRU00723"/>
    </source>
</evidence>
<sequence>MIASSYDPVPVVDGRAKSNANYVFRQREHQRSAKLYTQAWATDKRDSSDAEAGVLADYVVALVATDDSEANIQRNCIESLVDFLGVDNTAAFVKDVIVALKEKSYLPKPTTANAPIQSIVGSTNFEYEPHPSNVPSGAPRGPAATRNQQDGSNQSRKRKVLEGDDSHSWEAQDPHYNRNGTGNRPAKQAARRGGKNTSSRGGMEAQNPFAGFASMPNFANLPPPPPGPLPFDLSDPMALFAMAAAFGANLPGMPSLPFPNAQGKGSNQQDGKTKCIQYHQNGYCPIGSLCQYEHDDDAVELHGQVPEYDPEQSHLAIQPNGGARSRGQHRTTRGGRTRSKFPPSGRTYDPSNTTIVVDHIPEPDCNEDSVRNYFSEFGNILEVEMHADKYLAIIKFADRSAAKRAKNSPKAVFENRFVKVYWHTPDVAEDLATRESEKLDLEAIAIKQAEAQKAFEERRRNRKEAAARAAEIDRQLQEKNEEIEDIKRQLAELAGEDPNDFSQTLETLQREAEELFVQHGAREYTGPGRGRGAYRGHRGFAPLRGSYRGRGRGFTALGRSAVKRLDNRPRRLAVADIEANTPRDEALRQHLLNNPDCTNITRHPQDANTLILTFKERYQAEMFLDESLTIPDVGKLELAWVPNDAFGGLEAFTTTTVTSGGNDAARGDDDGHDDDDDGNDGNGSGGHQQQLKQEEQQMGSGGADADMDVADDVDQWM</sequence>
<dbReference type="Gene3D" id="3.30.70.330">
    <property type="match status" value="1"/>
</dbReference>
<evidence type="ECO:0000313" key="11">
    <source>
        <dbReference type="EMBL" id="RMZ71923.1"/>
    </source>
</evidence>
<evidence type="ECO:0000259" key="10">
    <source>
        <dbReference type="PROSITE" id="PS50103"/>
    </source>
</evidence>
<feature type="domain" description="RRM" evidence="9">
    <location>
        <begin position="353"/>
        <end position="425"/>
    </location>
</feature>
<dbReference type="EMBL" id="KE747828">
    <property type="protein sequence ID" value="RMZ71923.1"/>
    <property type="molecule type" value="Genomic_DNA"/>
</dbReference>